<accession>A0A061GGH7</accession>
<dbReference type="InParanoid" id="A0A061GGH7"/>
<reference evidence="1" key="1">
    <citation type="journal article" date="2013" name="Genome Biol.">
        <title>The genome sequence of the most widely cultivated cacao type and its use to identify candidate genes regulating pod color.</title>
        <authorList>
            <person name="Motamayor J.C."/>
            <person name="Mockaitis K."/>
            <person name="Schmutz J."/>
            <person name="Haiminen N."/>
            <person name="Iii D.L."/>
            <person name="Cornejo O."/>
            <person name="Findley S.D."/>
            <person name="Zheng P."/>
            <person name="Utro F."/>
            <person name="Royaert S."/>
            <person name="Saski C."/>
            <person name="Jenkins J."/>
            <person name="Podicheti R."/>
            <person name="Zhao M."/>
            <person name="Scheffler B.E."/>
            <person name="Stack J.C."/>
            <person name="Feltus F.A."/>
            <person name="Mustiga G.M."/>
            <person name="Amores F."/>
            <person name="Phillips W."/>
            <person name="Marelli J.P."/>
            <person name="May G.D."/>
            <person name="Shapiro H."/>
            <person name="Ma J."/>
            <person name="Bustamante C.D."/>
            <person name="Schnell R.J."/>
            <person name="Main D."/>
            <person name="Gilbert D."/>
            <person name="Parida L."/>
            <person name="Kuhn D.N."/>
        </authorList>
    </citation>
    <scope>NUCLEOTIDE SEQUENCE [LARGE SCALE GENOMIC DNA]</scope>
</reference>
<dbReference type="Proteomes" id="UP000026915">
    <property type="component" value="Chromosome 6"/>
</dbReference>
<organism evidence="1 2">
    <name type="scientific">Theobroma cacao</name>
    <name type="common">Cacao</name>
    <name type="synonym">Cocoa</name>
    <dbReference type="NCBI Taxonomy" id="3641"/>
    <lineage>
        <taxon>Eukaryota</taxon>
        <taxon>Viridiplantae</taxon>
        <taxon>Streptophyta</taxon>
        <taxon>Embryophyta</taxon>
        <taxon>Tracheophyta</taxon>
        <taxon>Spermatophyta</taxon>
        <taxon>Magnoliopsida</taxon>
        <taxon>eudicotyledons</taxon>
        <taxon>Gunneridae</taxon>
        <taxon>Pentapetalae</taxon>
        <taxon>rosids</taxon>
        <taxon>malvids</taxon>
        <taxon>Malvales</taxon>
        <taxon>Malvaceae</taxon>
        <taxon>Byttnerioideae</taxon>
        <taxon>Theobroma</taxon>
    </lineage>
</organism>
<evidence type="ECO:0000313" key="1">
    <source>
        <dbReference type="EMBL" id="EOY28533.1"/>
    </source>
</evidence>
<name>A0A061GGH7_THECC</name>
<proteinExistence type="predicted"/>
<evidence type="ECO:0000313" key="2">
    <source>
        <dbReference type="Proteomes" id="UP000026915"/>
    </source>
</evidence>
<dbReference type="HOGENOM" id="CLU_155651_0_0_1"/>
<keyword evidence="2" id="KW-1185">Reference proteome</keyword>
<sequence>MDIALHVKLLELHCIFFHRHCFLPQVMKFDKNFLSIMLRKKLTLEFSTHLIPCSDLVTAFSFSLSFEIFPPNRSVFLQFNCHKLHTFFIGNIFELKNSFYCVEPVKEVIRMKSSFKLRNVDFDSQISGSSSSQATN</sequence>
<feature type="non-terminal residue" evidence="1">
    <location>
        <position position="136"/>
    </location>
</feature>
<dbReference type="AlphaFoldDB" id="A0A061GGH7"/>
<dbReference type="EMBL" id="CM001884">
    <property type="protein sequence ID" value="EOY28533.1"/>
    <property type="molecule type" value="Genomic_DNA"/>
</dbReference>
<protein>
    <submittedName>
        <fullName evidence="1">Uncharacterized protein</fullName>
    </submittedName>
</protein>
<dbReference type="Gramene" id="EOY28533">
    <property type="protein sequence ID" value="EOY28533"/>
    <property type="gene ID" value="TCM_030076"/>
</dbReference>
<gene>
    <name evidence="1" type="ORF">TCM_030076</name>
</gene>